<comment type="caution">
    <text evidence="1">The sequence shown here is derived from an EMBL/GenBank/DDBJ whole genome shotgun (WGS) entry which is preliminary data.</text>
</comment>
<dbReference type="AlphaFoldDB" id="I4GWA4"/>
<name>I4GWA4_MICAE</name>
<evidence type="ECO:0000313" key="1">
    <source>
        <dbReference type="EMBL" id="CCI14078.1"/>
    </source>
</evidence>
<dbReference type="Proteomes" id="UP000003273">
    <property type="component" value="Unassembled WGS sequence"/>
</dbReference>
<sequence length="81" mass="9240">MRLRWSDSLVFGSLIGAWLSMSFEFTPSLFSILMVKGVFSQEKNQDRYQCHLPSSLTPKPSSLFPDEKTNFILFIFGIGCL</sequence>
<dbReference type="HOGENOM" id="CLU_2569948_0_0_3"/>
<organism evidence="1 2">
    <name type="scientific">Microcystis aeruginosa PCC 9806</name>
    <dbReference type="NCBI Taxonomy" id="1160282"/>
    <lineage>
        <taxon>Bacteria</taxon>
        <taxon>Bacillati</taxon>
        <taxon>Cyanobacteriota</taxon>
        <taxon>Cyanophyceae</taxon>
        <taxon>Oscillatoriophycideae</taxon>
        <taxon>Chroococcales</taxon>
        <taxon>Microcystaceae</taxon>
        <taxon>Microcystis</taxon>
    </lineage>
</organism>
<gene>
    <name evidence="1" type="ORF">MICAE_2330015</name>
</gene>
<protein>
    <submittedName>
        <fullName evidence="1">Uncharacterized protein</fullName>
    </submittedName>
</protein>
<dbReference type="EMBL" id="CAIL01000150">
    <property type="protein sequence ID" value="CCI14078.1"/>
    <property type="molecule type" value="Genomic_DNA"/>
</dbReference>
<evidence type="ECO:0000313" key="2">
    <source>
        <dbReference type="Proteomes" id="UP000003273"/>
    </source>
</evidence>
<proteinExistence type="predicted"/>
<accession>I4GWA4</accession>
<reference evidence="1 2" key="1">
    <citation type="submission" date="2012-04" db="EMBL/GenBank/DDBJ databases">
        <authorList>
            <person name="Genoscope - CEA"/>
        </authorList>
    </citation>
    <scope>NUCLEOTIDE SEQUENCE [LARGE SCALE GENOMIC DNA]</scope>
    <source>
        <strain evidence="1 2">9806</strain>
    </source>
</reference>